<dbReference type="AlphaFoldDB" id="A0A8T0X1E8"/>
<keyword evidence="3" id="KW-1185">Reference proteome</keyword>
<protein>
    <submittedName>
        <fullName evidence="2">Uncharacterized protein</fullName>
    </submittedName>
</protein>
<gene>
    <name evidence="2" type="ORF">PVAP13_1NG441000</name>
</gene>
<evidence type="ECO:0000256" key="1">
    <source>
        <dbReference type="SAM" id="MobiDB-lite"/>
    </source>
</evidence>
<accession>A0A8T0X1E8</accession>
<dbReference type="Proteomes" id="UP000823388">
    <property type="component" value="Chromosome 1N"/>
</dbReference>
<sequence length="247" mass="27212">MIHICIRHQYTVCPQPIIFFLVHRSYEQYCSNSYVCIPAVELRNGKRQAVTLLLSRRHPRGLSAPVERRGRASTPARPGSAHTFPSGHRARAGPSVTFPFPSAPVRPPPLAFPRPLCFSLTRGPDHPKPGAKLPPKEKKTFLFHAFFSFTKEREIIFRGPPAPEPTASPAASRRLRGGPYPPRRRGRREKKEQYKEEGGSGSPGGEEASRSSRRQGRASAAASVISAAKVAWGRRRGGCASGCRHPP</sequence>
<comment type="caution">
    <text evidence="2">The sequence shown here is derived from an EMBL/GenBank/DDBJ whole genome shotgun (WGS) entry which is preliminary data.</text>
</comment>
<proteinExistence type="predicted"/>
<organism evidence="2 3">
    <name type="scientific">Panicum virgatum</name>
    <name type="common">Blackwell switchgrass</name>
    <dbReference type="NCBI Taxonomy" id="38727"/>
    <lineage>
        <taxon>Eukaryota</taxon>
        <taxon>Viridiplantae</taxon>
        <taxon>Streptophyta</taxon>
        <taxon>Embryophyta</taxon>
        <taxon>Tracheophyta</taxon>
        <taxon>Spermatophyta</taxon>
        <taxon>Magnoliopsida</taxon>
        <taxon>Liliopsida</taxon>
        <taxon>Poales</taxon>
        <taxon>Poaceae</taxon>
        <taxon>PACMAD clade</taxon>
        <taxon>Panicoideae</taxon>
        <taxon>Panicodae</taxon>
        <taxon>Paniceae</taxon>
        <taxon>Panicinae</taxon>
        <taxon>Panicum</taxon>
        <taxon>Panicum sect. Hiantes</taxon>
    </lineage>
</organism>
<feature type="region of interest" description="Disordered" evidence="1">
    <location>
        <begin position="61"/>
        <end position="92"/>
    </location>
</feature>
<dbReference type="EMBL" id="CM029038">
    <property type="protein sequence ID" value="KAG2653255.1"/>
    <property type="molecule type" value="Genomic_DNA"/>
</dbReference>
<feature type="region of interest" description="Disordered" evidence="1">
    <location>
        <begin position="158"/>
        <end position="224"/>
    </location>
</feature>
<feature type="compositionally biased region" description="Basic and acidic residues" evidence="1">
    <location>
        <begin position="189"/>
        <end position="198"/>
    </location>
</feature>
<evidence type="ECO:0000313" key="2">
    <source>
        <dbReference type="EMBL" id="KAG2653255.1"/>
    </source>
</evidence>
<name>A0A8T0X1E8_PANVG</name>
<evidence type="ECO:0000313" key="3">
    <source>
        <dbReference type="Proteomes" id="UP000823388"/>
    </source>
</evidence>
<reference evidence="2" key="1">
    <citation type="submission" date="2020-05" db="EMBL/GenBank/DDBJ databases">
        <title>WGS assembly of Panicum virgatum.</title>
        <authorList>
            <person name="Lovell J.T."/>
            <person name="Jenkins J."/>
            <person name="Shu S."/>
            <person name="Juenger T.E."/>
            <person name="Schmutz J."/>
        </authorList>
    </citation>
    <scope>NUCLEOTIDE SEQUENCE</scope>
    <source>
        <strain evidence="2">AP13</strain>
    </source>
</reference>